<protein>
    <submittedName>
        <fullName evidence="1">DUF6083 domain-containing protein</fullName>
    </submittedName>
</protein>
<sequence>MCSTPASAGRYWDGSARIIRHPRPLRVAATSPSRLLRAGQTGRCRQCGNRIDLYQRADQRPIALHPAELAAADVPEPCRWHLSSGIAHPHGDGSAWCRLPHAVLCPARTPTCRTGHCLETMRRQLAVRTRRLIDTGAFTPTSPATSPPDVGSPARPVVQILLCRYLAEHAVERIRCVAQTRHRHRCTHPVLDPTGPAGIWRLLPTGPRRSQLALPDVLMAVYDLGHLPYSEQLRWRAQRCPAHAAAPGAADLALAQWQPFDPLLHAAHIRTGLPHPPARRLGDR</sequence>
<dbReference type="Proteomes" id="UP001601288">
    <property type="component" value="Unassembled WGS sequence"/>
</dbReference>
<comment type="caution">
    <text evidence="1">The sequence shown here is derived from an EMBL/GenBank/DDBJ whole genome shotgun (WGS) entry which is preliminary data.</text>
</comment>
<name>A0ABW6LQX9_9ACTN</name>
<evidence type="ECO:0000313" key="2">
    <source>
        <dbReference type="Proteomes" id="UP001601288"/>
    </source>
</evidence>
<dbReference type="EMBL" id="JBIAFP010000039">
    <property type="protein sequence ID" value="MFE9230807.1"/>
    <property type="molecule type" value="Genomic_DNA"/>
</dbReference>
<proteinExistence type="predicted"/>
<dbReference type="Pfam" id="PF19561">
    <property type="entry name" value="DUF6083"/>
    <property type="match status" value="1"/>
</dbReference>
<dbReference type="InterPro" id="IPR045729">
    <property type="entry name" value="DUF6083"/>
</dbReference>
<organism evidence="1 2">
    <name type="scientific">Streptomyces massasporeus</name>
    <dbReference type="NCBI Taxonomy" id="67324"/>
    <lineage>
        <taxon>Bacteria</taxon>
        <taxon>Bacillati</taxon>
        <taxon>Actinomycetota</taxon>
        <taxon>Actinomycetes</taxon>
        <taxon>Kitasatosporales</taxon>
        <taxon>Streptomycetaceae</taxon>
        <taxon>Streptomyces</taxon>
    </lineage>
</organism>
<evidence type="ECO:0000313" key="1">
    <source>
        <dbReference type="EMBL" id="MFE9230807.1"/>
    </source>
</evidence>
<keyword evidence="2" id="KW-1185">Reference proteome</keyword>
<accession>A0ABW6LQX9</accession>
<reference evidence="1 2" key="1">
    <citation type="submission" date="2024-10" db="EMBL/GenBank/DDBJ databases">
        <title>The Natural Products Discovery Center: Release of the First 8490 Sequenced Strains for Exploring Actinobacteria Biosynthetic Diversity.</title>
        <authorList>
            <person name="Kalkreuter E."/>
            <person name="Kautsar S.A."/>
            <person name="Yang D."/>
            <person name="Bader C.D."/>
            <person name="Teijaro C.N."/>
            <person name="Fluegel L."/>
            <person name="Davis C.M."/>
            <person name="Simpson J.R."/>
            <person name="Lauterbach L."/>
            <person name="Steele A.D."/>
            <person name="Gui C."/>
            <person name="Meng S."/>
            <person name="Li G."/>
            <person name="Viehrig K."/>
            <person name="Ye F."/>
            <person name="Su P."/>
            <person name="Kiefer A.F."/>
            <person name="Nichols A."/>
            <person name="Cepeda A.J."/>
            <person name="Yan W."/>
            <person name="Fan B."/>
            <person name="Jiang Y."/>
            <person name="Adhikari A."/>
            <person name="Zheng C.-J."/>
            <person name="Schuster L."/>
            <person name="Cowan T.M."/>
            <person name="Smanski M.J."/>
            <person name="Chevrette M.G."/>
            <person name="De Carvalho L.P.S."/>
            <person name="Shen B."/>
        </authorList>
    </citation>
    <scope>NUCLEOTIDE SEQUENCE [LARGE SCALE GENOMIC DNA]</scope>
    <source>
        <strain evidence="1 2">NPDC007066</strain>
    </source>
</reference>
<dbReference type="RefSeq" id="WP_358291388.1">
    <property type="nucleotide sequence ID" value="NZ_JBEYGJ010000049.1"/>
</dbReference>
<gene>
    <name evidence="1" type="ORF">ACFYM3_40795</name>
</gene>